<dbReference type="GO" id="GO:0000028">
    <property type="term" value="P:ribosomal small subunit assembly"/>
    <property type="evidence" value="ECO:0007669"/>
    <property type="project" value="TreeGrafter"/>
</dbReference>
<dbReference type="HAMAP" id="MF_01077">
    <property type="entry name" value="RimP"/>
    <property type="match status" value="1"/>
</dbReference>
<dbReference type="Proteomes" id="UP000198558">
    <property type="component" value="Unassembled WGS sequence"/>
</dbReference>
<dbReference type="CDD" id="cd01734">
    <property type="entry name" value="YlxS_C"/>
    <property type="match status" value="1"/>
</dbReference>
<keyword evidence="7" id="KW-1185">Reference proteome</keyword>
<gene>
    <name evidence="3" type="primary">rimP</name>
    <name evidence="6" type="ORF">SAMN04489758_101212</name>
</gene>
<comment type="similarity">
    <text evidence="3">Belongs to the RimP family.</text>
</comment>
<dbReference type="SUPFAM" id="SSF75420">
    <property type="entry name" value="YhbC-like, N-terminal domain"/>
    <property type="match status" value="1"/>
</dbReference>
<dbReference type="PANTHER" id="PTHR33867:SF1">
    <property type="entry name" value="RIBOSOME MATURATION FACTOR RIMP"/>
    <property type="match status" value="1"/>
</dbReference>
<comment type="function">
    <text evidence="3">Required for maturation of 30S ribosomal subunits.</text>
</comment>
<evidence type="ECO:0000313" key="7">
    <source>
        <dbReference type="Proteomes" id="UP000198558"/>
    </source>
</evidence>
<dbReference type="InterPro" id="IPR028998">
    <property type="entry name" value="RimP_C"/>
</dbReference>
<sequence>MLIYDQFHREASGATHSLLLNRGEIMELLDKIKIMIEPILKSNNVYLDDLEYVQDRGEWYLRIFVEKNEGFLDMDTCVAVSEAISQKMDEEDPIEGEYYLEVSSPGVEKPLKTFEQVKSSLGKYVYAKFYNPVAGLDEVEGFIKRIEDETIEFEYLVKNIKKKIKIDYNNIKFIRLAVKF</sequence>
<dbReference type="InterPro" id="IPR035956">
    <property type="entry name" value="RimP_N_sf"/>
</dbReference>
<protein>
    <recommendedName>
        <fullName evidence="3">Ribosome maturation factor RimP</fullName>
    </recommendedName>
</protein>
<dbReference type="AlphaFoldDB" id="A0A1I0BPH9"/>
<dbReference type="PANTHER" id="PTHR33867">
    <property type="entry name" value="RIBOSOME MATURATION FACTOR RIMP"/>
    <property type="match status" value="1"/>
</dbReference>
<name>A0A1I0BPH9_9FIRM</name>
<feature type="domain" description="Ribosome maturation factor RimP N-terminal" evidence="4">
    <location>
        <begin position="35"/>
        <end position="108"/>
    </location>
</feature>
<evidence type="ECO:0000259" key="5">
    <source>
        <dbReference type="Pfam" id="PF17384"/>
    </source>
</evidence>
<dbReference type="InterPro" id="IPR003728">
    <property type="entry name" value="Ribosome_maturation_RimP"/>
</dbReference>
<dbReference type="GO" id="GO:0006412">
    <property type="term" value="P:translation"/>
    <property type="evidence" value="ECO:0007669"/>
    <property type="project" value="TreeGrafter"/>
</dbReference>
<organism evidence="6 7">
    <name type="scientific">Thomasclavelia cocleata</name>
    <dbReference type="NCBI Taxonomy" id="69824"/>
    <lineage>
        <taxon>Bacteria</taxon>
        <taxon>Bacillati</taxon>
        <taxon>Bacillota</taxon>
        <taxon>Erysipelotrichia</taxon>
        <taxon>Erysipelotrichales</taxon>
        <taxon>Coprobacillaceae</taxon>
        <taxon>Thomasclavelia</taxon>
    </lineage>
</organism>
<dbReference type="Gene3D" id="3.30.300.70">
    <property type="entry name" value="RimP-like superfamily, N-terminal"/>
    <property type="match status" value="1"/>
</dbReference>
<dbReference type="GO" id="GO:0005829">
    <property type="term" value="C:cytosol"/>
    <property type="evidence" value="ECO:0007669"/>
    <property type="project" value="TreeGrafter"/>
</dbReference>
<dbReference type="Pfam" id="PF17384">
    <property type="entry name" value="DUF150_C"/>
    <property type="match status" value="1"/>
</dbReference>
<dbReference type="Gene3D" id="2.30.30.180">
    <property type="entry name" value="Ribosome maturation factor RimP, C-terminal domain"/>
    <property type="match status" value="1"/>
</dbReference>
<keyword evidence="1 3" id="KW-0963">Cytoplasm</keyword>
<dbReference type="InterPro" id="IPR036847">
    <property type="entry name" value="RimP_C_sf"/>
</dbReference>
<evidence type="ECO:0000313" key="6">
    <source>
        <dbReference type="EMBL" id="SET08848.1"/>
    </source>
</evidence>
<feature type="domain" description="Ribosome maturation factor RimP C-terminal" evidence="5">
    <location>
        <begin position="111"/>
        <end position="180"/>
    </location>
</feature>
<dbReference type="EMBL" id="FOIN01000001">
    <property type="protein sequence ID" value="SET08848.1"/>
    <property type="molecule type" value="Genomic_DNA"/>
</dbReference>
<evidence type="ECO:0000256" key="1">
    <source>
        <dbReference type="ARBA" id="ARBA00022490"/>
    </source>
</evidence>
<dbReference type="InterPro" id="IPR028989">
    <property type="entry name" value="RimP_N"/>
</dbReference>
<dbReference type="FunFam" id="3.30.300.70:FF:000001">
    <property type="entry name" value="Ribosome maturation factor RimP"/>
    <property type="match status" value="1"/>
</dbReference>
<proteinExistence type="inferred from homology"/>
<evidence type="ECO:0000259" key="4">
    <source>
        <dbReference type="Pfam" id="PF02576"/>
    </source>
</evidence>
<evidence type="ECO:0000256" key="2">
    <source>
        <dbReference type="ARBA" id="ARBA00022517"/>
    </source>
</evidence>
<reference evidence="7" key="1">
    <citation type="submission" date="2016-10" db="EMBL/GenBank/DDBJ databases">
        <authorList>
            <person name="Varghese N."/>
            <person name="Submissions S."/>
        </authorList>
    </citation>
    <scope>NUCLEOTIDE SEQUENCE [LARGE SCALE GENOMIC DNA]</scope>
    <source>
        <strain evidence="7">DSM 1551</strain>
    </source>
</reference>
<dbReference type="Pfam" id="PF02576">
    <property type="entry name" value="RimP_N"/>
    <property type="match status" value="1"/>
</dbReference>
<dbReference type="SUPFAM" id="SSF74942">
    <property type="entry name" value="YhbC-like, C-terminal domain"/>
    <property type="match status" value="1"/>
</dbReference>
<evidence type="ECO:0000256" key="3">
    <source>
        <dbReference type="HAMAP-Rule" id="MF_01077"/>
    </source>
</evidence>
<accession>A0A1I0BPH9</accession>
<keyword evidence="2 3" id="KW-0690">Ribosome biogenesis</keyword>
<comment type="subcellular location">
    <subcellularLocation>
        <location evidence="3">Cytoplasm</location>
    </subcellularLocation>
</comment>